<gene>
    <name evidence="1" type="ORF">KA717_11645</name>
</gene>
<dbReference type="Gene3D" id="3.30.160.250">
    <property type="match status" value="1"/>
</dbReference>
<dbReference type="SUPFAM" id="SSF143100">
    <property type="entry name" value="TTHA1013/TTHA0281-like"/>
    <property type="match status" value="1"/>
</dbReference>
<dbReference type="Proteomes" id="UP001065613">
    <property type="component" value="Chromosome"/>
</dbReference>
<protein>
    <submittedName>
        <fullName evidence="1">Type II toxin-antitoxin system HicB family antitoxin</fullName>
    </submittedName>
</protein>
<proteinExistence type="predicted"/>
<dbReference type="AlphaFoldDB" id="A0A977L0H9"/>
<sequence>MSLTNYNFDNFTISLYMDEQEDWLAYFQEMPNISAFGDTPQEALEELKTAWELTKEYYLSQGLSIPIPPKREKILVDVPK</sequence>
<evidence type="ECO:0000313" key="1">
    <source>
        <dbReference type="EMBL" id="UXE63243.1"/>
    </source>
</evidence>
<dbReference type="KEGG" id="wna:KA717_11645"/>
<organism evidence="1">
    <name type="scientific">Woronichinia naegeliana WA131</name>
    <dbReference type="NCBI Taxonomy" id="2824559"/>
    <lineage>
        <taxon>Bacteria</taxon>
        <taxon>Bacillati</taxon>
        <taxon>Cyanobacteriota</taxon>
        <taxon>Cyanophyceae</taxon>
        <taxon>Synechococcales</taxon>
        <taxon>Coelosphaeriaceae</taxon>
        <taxon>Woronichinia</taxon>
    </lineage>
</organism>
<reference evidence="1" key="1">
    <citation type="submission" date="2021-04" db="EMBL/GenBank/DDBJ databases">
        <title>Genome sequence of Woronichinia naegeliana from Washington state freshwater lake bloom.</title>
        <authorList>
            <person name="Dreher T.W."/>
        </authorList>
    </citation>
    <scope>NUCLEOTIDE SEQUENCE</scope>
    <source>
        <strain evidence="1">WA131</strain>
    </source>
</reference>
<dbReference type="EMBL" id="CP073041">
    <property type="protein sequence ID" value="UXE63243.1"/>
    <property type="molecule type" value="Genomic_DNA"/>
</dbReference>
<name>A0A977L0H9_9CYAN</name>
<dbReference type="InterPro" id="IPR035069">
    <property type="entry name" value="TTHA1013/TTHA0281-like"/>
</dbReference>
<accession>A0A977L0H9</accession>